<feature type="compositionally biased region" description="Low complexity" evidence="6">
    <location>
        <begin position="179"/>
        <end position="205"/>
    </location>
</feature>
<evidence type="ECO:0000256" key="6">
    <source>
        <dbReference type="SAM" id="MobiDB-lite"/>
    </source>
</evidence>
<reference evidence="8" key="2">
    <citation type="submission" date="2015-06" db="UniProtKB">
        <authorList>
            <consortium name="EnsemblMetazoa"/>
        </authorList>
    </citation>
    <scope>IDENTIFICATION</scope>
</reference>
<dbReference type="SUPFAM" id="SSF47454">
    <property type="entry name" value="A DNA-binding domain in eukaryotic transcription factors"/>
    <property type="match status" value="1"/>
</dbReference>
<dbReference type="CDD" id="cd14698">
    <property type="entry name" value="bZIP_CNC"/>
    <property type="match status" value="1"/>
</dbReference>
<keyword evidence="4" id="KW-0804">Transcription</keyword>
<protein>
    <recommendedName>
        <fullName evidence="7">BZIP domain-containing protein</fullName>
    </recommendedName>
</protein>
<evidence type="ECO:0000259" key="7">
    <source>
        <dbReference type="PROSITE" id="PS50217"/>
    </source>
</evidence>
<dbReference type="PROSITE" id="PS00036">
    <property type="entry name" value="BZIP_BASIC"/>
    <property type="match status" value="1"/>
</dbReference>
<evidence type="ECO:0000313" key="8">
    <source>
        <dbReference type="EnsemblMetazoa" id="tetur07g06850.1"/>
    </source>
</evidence>
<dbReference type="PANTHER" id="PTHR24411">
    <property type="entry name" value="NUCLEAR FACTOR ERYTHROID 2-RELATED FACTOR"/>
    <property type="match status" value="1"/>
</dbReference>
<dbReference type="EMBL" id="CAEY01001893">
    <property type="status" value="NOT_ANNOTATED_CDS"/>
    <property type="molecule type" value="Genomic_DNA"/>
</dbReference>
<keyword evidence="5" id="KW-0539">Nucleus</keyword>
<dbReference type="AlphaFoldDB" id="T1KA08"/>
<dbReference type="InterPro" id="IPR047167">
    <property type="entry name" value="NFE2-like"/>
</dbReference>
<name>T1KA08_TETUR</name>
<dbReference type="EnsemblMetazoa" id="tetur07g06850.1">
    <property type="protein sequence ID" value="tetur07g06850.1"/>
    <property type="gene ID" value="tetur07g06850"/>
</dbReference>
<organism evidence="8 9">
    <name type="scientific">Tetranychus urticae</name>
    <name type="common">Two-spotted spider mite</name>
    <dbReference type="NCBI Taxonomy" id="32264"/>
    <lineage>
        <taxon>Eukaryota</taxon>
        <taxon>Metazoa</taxon>
        <taxon>Ecdysozoa</taxon>
        <taxon>Arthropoda</taxon>
        <taxon>Chelicerata</taxon>
        <taxon>Arachnida</taxon>
        <taxon>Acari</taxon>
        <taxon>Acariformes</taxon>
        <taxon>Trombidiformes</taxon>
        <taxon>Prostigmata</taxon>
        <taxon>Eleutherengona</taxon>
        <taxon>Raphignathae</taxon>
        <taxon>Tetranychoidea</taxon>
        <taxon>Tetranychidae</taxon>
        <taxon>Tetranychus</taxon>
    </lineage>
</organism>
<feature type="region of interest" description="Disordered" evidence="6">
    <location>
        <begin position="356"/>
        <end position="385"/>
    </location>
</feature>
<evidence type="ECO:0000256" key="3">
    <source>
        <dbReference type="ARBA" id="ARBA00023159"/>
    </source>
</evidence>
<keyword evidence="2" id="KW-0238">DNA-binding</keyword>
<feature type="region of interest" description="Disordered" evidence="6">
    <location>
        <begin position="403"/>
        <end position="432"/>
    </location>
</feature>
<dbReference type="STRING" id="32264.T1KA08"/>
<evidence type="ECO:0000256" key="5">
    <source>
        <dbReference type="ARBA" id="ARBA00023242"/>
    </source>
</evidence>
<dbReference type="GO" id="GO:0000978">
    <property type="term" value="F:RNA polymerase II cis-regulatory region sequence-specific DNA binding"/>
    <property type="evidence" value="ECO:0007669"/>
    <property type="project" value="InterPro"/>
</dbReference>
<keyword evidence="1" id="KW-0805">Transcription regulation</keyword>
<dbReference type="Proteomes" id="UP000015104">
    <property type="component" value="Unassembled WGS sequence"/>
</dbReference>
<dbReference type="eggNOG" id="KOG3863">
    <property type="taxonomic scope" value="Eukaryota"/>
</dbReference>
<evidence type="ECO:0000256" key="2">
    <source>
        <dbReference type="ARBA" id="ARBA00023125"/>
    </source>
</evidence>
<evidence type="ECO:0000256" key="4">
    <source>
        <dbReference type="ARBA" id="ARBA00023163"/>
    </source>
</evidence>
<dbReference type="Pfam" id="PF03131">
    <property type="entry name" value="bZIP_Maf"/>
    <property type="match status" value="1"/>
</dbReference>
<feature type="compositionally biased region" description="Polar residues" evidence="6">
    <location>
        <begin position="167"/>
        <end position="178"/>
    </location>
</feature>
<reference evidence="9" key="1">
    <citation type="submission" date="2011-08" db="EMBL/GenBank/DDBJ databases">
        <authorList>
            <person name="Rombauts S."/>
        </authorList>
    </citation>
    <scope>NUCLEOTIDE SEQUENCE</scope>
    <source>
        <strain evidence="9">London</strain>
    </source>
</reference>
<dbReference type="InterPro" id="IPR008917">
    <property type="entry name" value="TF_DNA-bd_sf"/>
</dbReference>
<feature type="region of interest" description="Disordered" evidence="6">
    <location>
        <begin position="166"/>
        <end position="205"/>
    </location>
</feature>
<keyword evidence="3" id="KW-0010">Activator</keyword>
<evidence type="ECO:0000313" key="9">
    <source>
        <dbReference type="Proteomes" id="UP000015104"/>
    </source>
</evidence>
<evidence type="ECO:0000256" key="1">
    <source>
        <dbReference type="ARBA" id="ARBA00023015"/>
    </source>
</evidence>
<dbReference type="PROSITE" id="PS50217">
    <property type="entry name" value="BZIP"/>
    <property type="match status" value="1"/>
</dbReference>
<sequence length="578" mass="63076">MFGRNVRQHESLNLPVPRSDPFLSSIHGNQDDLDPVFGESERIILTLDEGICLSSENEDFQFDDVWDCNLNSVAFLPASPIAHNSSSSSSSSSSSPFESTFVSTSSSNFSNTEQTINSYYVNSTDGTSSLICETSLGDNLGQLTLEPSTSVSSLSSVDVSGSIASGETLTQNRPILNNSPRTPSTSGVSSSLDVDSSSVSSSRNGICPSLSSISSSSYENDNLNNYRNIDDYSDDESIAGASALVSTTSSINENGFSQYCHNSDAVNFYSHDDISSDNIAEQEAAVSFIDQSVSDLNGALWSNFSSGADFAEGSDIAMGGFSGDSYAVSDSVDTFCSNVSLNRPGPADSVRHNHTYTTPTHLDPVNDLRTNSIHHTNGHSPLSSLSHLPYQQHVSLRQQFVLNGGRSSRGSKTEHTRSNFSDTSDDDRSITRDEKRAKALNIPIPAEEIINLPIDEFNERLAKFEFNEVQLALIRDIRRRGKNKVAAQNCRRRKMDQILDLQSEVGRLYSQKKAFEIQQEQLLALRHLAQEKYTKLYDFILSSSESSTPLSNFTSNLNDYPQSMLVLPSVESTSATSN</sequence>
<dbReference type="SMART" id="SM00338">
    <property type="entry name" value="BRLZ"/>
    <property type="match status" value="1"/>
</dbReference>
<dbReference type="Gene3D" id="1.10.880.10">
    <property type="entry name" value="Transcription factor, Skn-1-like, DNA-binding domain"/>
    <property type="match status" value="1"/>
</dbReference>
<dbReference type="FunFam" id="1.10.880.10:FF:000004">
    <property type="entry name" value="Nuclear factor, erythroid 2"/>
    <property type="match status" value="1"/>
</dbReference>
<keyword evidence="9" id="KW-1185">Reference proteome</keyword>
<accession>T1KA08</accession>
<feature type="domain" description="BZIP" evidence="7">
    <location>
        <begin position="473"/>
        <end position="522"/>
    </location>
</feature>
<dbReference type="InterPro" id="IPR004826">
    <property type="entry name" value="bZIP_Maf"/>
</dbReference>
<dbReference type="GO" id="GO:0000981">
    <property type="term" value="F:DNA-binding transcription factor activity, RNA polymerase II-specific"/>
    <property type="evidence" value="ECO:0007669"/>
    <property type="project" value="TreeGrafter"/>
</dbReference>
<dbReference type="GO" id="GO:0005634">
    <property type="term" value="C:nucleus"/>
    <property type="evidence" value="ECO:0007669"/>
    <property type="project" value="TreeGrafter"/>
</dbReference>
<proteinExistence type="predicted"/>
<dbReference type="HOGENOM" id="CLU_472020_0_0_1"/>
<dbReference type="PANTHER" id="PTHR24411:SF55">
    <property type="entry name" value="SEGMENTATION PROTEIN CAP'N'COLLAR"/>
    <property type="match status" value="1"/>
</dbReference>
<dbReference type="InterPro" id="IPR004827">
    <property type="entry name" value="bZIP"/>
</dbReference>